<organism evidence="1 2">
    <name type="scientific">Iphiclides podalirius</name>
    <name type="common">scarce swallowtail</name>
    <dbReference type="NCBI Taxonomy" id="110791"/>
    <lineage>
        <taxon>Eukaryota</taxon>
        <taxon>Metazoa</taxon>
        <taxon>Ecdysozoa</taxon>
        <taxon>Arthropoda</taxon>
        <taxon>Hexapoda</taxon>
        <taxon>Insecta</taxon>
        <taxon>Pterygota</taxon>
        <taxon>Neoptera</taxon>
        <taxon>Endopterygota</taxon>
        <taxon>Lepidoptera</taxon>
        <taxon>Glossata</taxon>
        <taxon>Ditrysia</taxon>
        <taxon>Papilionoidea</taxon>
        <taxon>Papilionidae</taxon>
        <taxon>Papilioninae</taxon>
        <taxon>Iphiclides</taxon>
    </lineage>
</organism>
<dbReference type="EMBL" id="OW152822">
    <property type="protein sequence ID" value="CAH2037811.1"/>
    <property type="molecule type" value="Genomic_DNA"/>
</dbReference>
<feature type="non-terminal residue" evidence="1">
    <location>
        <position position="103"/>
    </location>
</feature>
<sequence length="103" mass="11187">MSSIIANVSSVPLDGSPINNTVRSITGPIMPIDGDVFTDAKHGALFVKPSYIIKEASRPASLKHINHNNLMRSEPFSRGAPKEFFPRRGRKGICAPSALTRND</sequence>
<name>A0ABN8HS42_9NEOP</name>
<accession>A0ABN8HS42</accession>
<reference evidence="1" key="1">
    <citation type="submission" date="2022-03" db="EMBL/GenBank/DDBJ databases">
        <authorList>
            <person name="Martin H S."/>
        </authorList>
    </citation>
    <scope>NUCLEOTIDE SEQUENCE</scope>
</reference>
<keyword evidence="2" id="KW-1185">Reference proteome</keyword>
<evidence type="ECO:0000313" key="1">
    <source>
        <dbReference type="EMBL" id="CAH2037811.1"/>
    </source>
</evidence>
<evidence type="ECO:0000313" key="2">
    <source>
        <dbReference type="Proteomes" id="UP000837857"/>
    </source>
</evidence>
<proteinExistence type="predicted"/>
<gene>
    <name evidence="1" type="ORF">IPOD504_LOCUS1327</name>
</gene>
<dbReference type="Proteomes" id="UP000837857">
    <property type="component" value="Chromosome 10"/>
</dbReference>
<protein>
    <submittedName>
        <fullName evidence="1">Uncharacterized protein</fullName>
    </submittedName>
</protein>